<dbReference type="EMBL" id="JAKZGO010000028">
    <property type="protein sequence ID" value="MCH7415701.1"/>
    <property type="molecule type" value="Genomic_DNA"/>
</dbReference>
<evidence type="ECO:0000313" key="2">
    <source>
        <dbReference type="Proteomes" id="UP001165430"/>
    </source>
</evidence>
<sequence length="118" mass="13820">MKYLTEDQILDSLSRGKTVEAIIGKYEINGYPTIQWLAIEKGRDKKHMYYVVFHHVFDEKSEGLDSIYDFSYVEPDDMYGKIVSEFESYNDALQFSNQKFSESLSQFVSEGYIDELIN</sequence>
<keyword evidence="2" id="KW-1185">Reference proteome</keyword>
<reference evidence="1" key="1">
    <citation type="submission" date="2022-03" db="EMBL/GenBank/DDBJ databases">
        <title>De novo assembled genomes of Belliella spp. (Cyclobacteriaceae) strains.</title>
        <authorList>
            <person name="Szabo A."/>
            <person name="Korponai K."/>
            <person name="Felfoldi T."/>
        </authorList>
    </citation>
    <scope>NUCLEOTIDE SEQUENCE</scope>
    <source>
        <strain evidence="1">DSM 111903</strain>
    </source>
</reference>
<evidence type="ECO:0000313" key="1">
    <source>
        <dbReference type="EMBL" id="MCH7415701.1"/>
    </source>
</evidence>
<organism evidence="1 2">
    <name type="scientific">Belliella alkalica</name>
    <dbReference type="NCBI Taxonomy" id="1730871"/>
    <lineage>
        <taxon>Bacteria</taxon>
        <taxon>Pseudomonadati</taxon>
        <taxon>Bacteroidota</taxon>
        <taxon>Cytophagia</taxon>
        <taxon>Cytophagales</taxon>
        <taxon>Cyclobacteriaceae</taxon>
        <taxon>Belliella</taxon>
    </lineage>
</organism>
<comment type="caution">
    <text evidence="1">The sequence shown here is derived from an EMBL/GenBank/DDBJ whole genome shotgun (WGS) entry which is preliminary data.</text>
</comment>
<protein>
    <submittedName>
        <fullName evidence="1">Uncharacterized protein</fullName>
    </submittedName>
</protein>
<name>A0ABS9VGY8_9BACT</name>
<proteinExistence type="predicted"/>
<dbReference type="Proteomes" id="UP001165430">
    <property type="component" value="Unassembled WGS sequence"/>
</dbReference>
<gene>
    <name evidence="1" type="ORF">MM213_19530</name>
</gene>
<dbReference type="RefSeq" id="WP_241414569.1">
    <property type="nucleotide sequence ID" value="NZ_JAKZGO010000028.1"/>
</dbReference>
<accession>A0ABS9VGY8</accession>